<comment type="catalytic activity">
    <reaction evidence="1">
        <text>ATP + protein L-histidine = ADP + protein N-phospho-L-histidine.</text>
        <dbReference type="EC" id="2.7.13.3"/>
    </reaction>
</comment>
<dbReference type="Gene3D" id="3.30.565.10">
    <property type="entry name" value="Histidine kinase-like ATPase, C-terminal domain"/>
    <property type="match status" value="1"/>
</dbReference>
<proteinExistence type="predicted"/>
<dbReference type="InterPro" id="IPR003661">
    <property type="entry name" value="HisK_dim/P_dom"/>
</dbReference>
<evidence type="ECO:0000256" key="1">
    <source>
        <dbReference type="ARBA" id="ARBA00000085"/>
    </source>
</evidence>
<evidence type="ECO:0000256" key="9">
    <source>
        <dbReference type="ARBA" id="ARBA00023012"/>
    </source>
</evidence>
<dbReference type="SUPFAM" id="SSF55874">
    <property type="entry name" value="ATPase domain of HSP90 chaperone/DNA topoisomerase II/histidine kinase"/>
    <property type="match status" value="1"/>
</dbReference>
<comment type="subcellular location">
    <subcellularLocation>
        <location evidence="2">Membrane</location>
    </subcellularLocation>
</comment>
<comment type="caution">
    <text evidence="14">The sequence shown here is derived from an EMBL/GenBank/DDBJ whole genome shotgun (WGS) entry which is preliminary data.</text>
</comment>
<gene>
    <name evidence="14" type="ORF">LNKW23_07390</name>
</gene>
<dbReference type="InterPro" id="IPR036097">
    <property type="entry name" value="HisK_dim/P_sf"/>
</dbReference>
<dbReference type="CDD" id="cd00082">
    <property type="entry name" value="HisKA"/>
    <property type="match status" value="1"/>
</dbReference>
<dbReference type="Proteomes" id="UP001239909">
    <property type="component" value="Unassembled WGS sequence"/>
</dbReference>
<organism evidence="14 15">
    <name type="scientific">Paralimibaculum aggregatum</name>
    <dbReference type="NCBI Taxonomy" id="3036245"/>
    <lineage>
        <taxon>Bacteria</taxon>
        <taxon>Pseudomonadati</taxon>
        <taxon>Pseudomonadota</taxon>
        <taxon>Alphaproteobacteria</taxon>
        <taxon>Rhodobacterales</taxon>
        <taxon>Paracoccaceae</taxon>
        <taxon>Paralimibaculum</taxon>
    </lineage>
</organism>
<dbReference type="Pfam" id="PF00512">
    <property type="entry name" value="HisKA"/>
    <property type="match status" value="1"/>
</dbReference>
<dbReference type="PROSITE" id="PS50109">
    <property type="entry name" value="HIS_KIN"/>
    <property type="match status" value="1"/>
</dbReference>
<keyword evidence="4" id="KW-0597">Phosphoprotein</keyword>
<dbReference type="InterPro" id="IPR004358">
    <property type="entry name" value="Sig_transdc_His_kin-like_C"/>
</dbReference>
<dbReference type="Gene3D" id="1.10.287.130">
    <property type="match status" value="1"/>
</dbReference>
<evidence type="ECO:0000256" key="7">
    <source>
        <dbReference type="ARBA" id="ARBA00022777"/>
    </source>
</evidence>
<dbReference type="InterPro" id="IPR005467">
    <property type="entry name" value="His_kinase_dom"/>
</dbReference>
<dbReference type="Pfam" id="PF08521">
    <property type="entry name" value="2CSK_N"/>
    <property type="match status" value="1"/>
</dbReference>
<keyword evidence="6 11" id="KW-0812">Transmembrane</keyword>
<dbReference type="InterPro" id="IPR036890">
    <property type="entry name" value="HATPase_C_sf"/>
</dbReference>
<dbReference type="PRINTS" id="PR00344">
    <property type="entry name" value="BCTRLSENSOR"/>
</dbReference>
<evidence type="ECO:0000256" key="5">
    <source>
        <dbReference type="ARBA" id="ARBA00022679"/>
    </source>
</evidence>
<name>A0ABQ6LDV3_9RHOB</name>
<reference evidence="14 15" key="1">
    <citation type="submission" date="2023-04" db="EMBL/GenBank/DDBJ databases">
        <title>Marinoamorphus aggregata gen. nov., sp. Nov., isolate from tissue of brittle star Ophioplocus japonicus.</title>
        <authorList>
            <person name="Kawano K."/>
            <person name="Sawayama S."/>
            <person name="Nakagawa S."/>
        </authorList>
    </citation>
    <scope>NUCLEOTIDE SEQUENCE [LARGE SCALE GENOMIC DNA]</scope>
    <source>
        <strain evidence="14 15">NKW23</strain>
    </source>
</reference>
<keyword evidence="8 11" id="KW-1133">Transmembrane helix</keyword>
<dbReference type="InterPro" id="IPR050428">
    <property type="entry name" value="TCS_sensor_his_kinase"/>
</dbReference>
<evidence type="ECO:0000256" key="6">
    <source>
        <dbReference type="ARBA" id="ARBA00022692"/>
    </source>
</evidence>
<sequence>MRRRPLSLRMRLLVLILLPLALAAAGLGLWRYQAAQRTAAELFDRSLLATALAISRDVAISGGDALSSSTRALIEDASGGEVFYHVTAPDGVHVTGYAYPPVERGADRDPAARMRFYEAVYRGEPVRVLRIVETMAIGPMVGDARVRVWQRLAEREAFARGLALRAAALMGMLLAILALVVWFSVHLGLHPLRELHRAIARRSPDDLSRIEGPVPAEARGIVDTLNRLLGQVSDSIAAHQAFISDAAHQLRNPTAGLLAMAEALEHAAPGPEQDRRRAELVQAARRAARVTEQLLSMERLAHDPGQGARERVELNALVEEICAGFAEAALRRGIGFAFEAASGPLVVEADPVFLGEALKNLLDNALVHGGAGLAEIAVETGVETGAEGRFARITVSDDGKPLPPEAEAVVFRRFAQLEPGAGSGLGLAFAATVAEKHGGRLRIDAADKGASLSLLLPLAPGRPGR</sequence>
<dbReference type="SUPFAM" id="SSF47384">
    <property type="entry name" value="Homodimeric domain of signal transducing histidine kinase"/>
    <property type="match status" value="1"/>
</dbReference>
<evidence type="ECO:0000256" key="11">
    <source>
        <dbReference type="SAM" id="Phobius"/>
    </source>
</evidence>
<keyword evidence="5" id="KW-0808">Transferase</keyword>
<dbReference type="InterPro" id="IPR003660">
    <property type="entry name" value="HAMP_dom"/>
</dbReference>
<feature type="transmembrane region" description="Helical" evidence="11">
    <location>
        <begin position="162"/>
        <end position="185"/>
    </location>
</feature>
<evidence type="ECO:0000313" key="15">
    <source>
        <dbReference type="Proteomes" id="UP001239909"/>
    </source>
</evidence>
<protein>
    <recommendedName>
        <fullName evidence="3">histidine kinase</fullName>
        <ecNumber evidence="3">2.7.13.3</ecNumber>
    </recommendedName>
</protein>
<evidence type="ECO:0000313" key="14">
    <source>
        <dbReference type="EMBL" id="GMG81526.1"/>
    </source>
</evidence>
<keyword evidence="15" id="KW-1185">Reference proteome</keyword>
<evidence type="ECO:0000256" key="2">
    <source>
        <dbReference type="ARBA" id="ARBA00004370"/>
    </source>
</evidence>
<dbReference type="PROSITE" id="PS50885">
    <property type="entry name" value="HAMP"/>
    <property type="match status" value="1"/>
</dbReference>
<evidence type="ECO:0000256" key="3">
    <source>
        <dbReference type="ARBA" id="ARBA00012438"/>
    </source>
</evidence>
<keyword evidence="7 14" id="KW-0418">Kinase</keyword>
<feature type="domain" description="Histidine kinase" evidence="12">
    <location>
        <begin position="245"/>
        <end position="460"/>
    </location>
</feature>
<evidence type="ECO:0000256" key="8">
    <source>
        <dbReference type="ARBA" id="ARBA00022989"/>
    </source>
</evidence>
<accession>A0ABQ6LDV3</accession>
<evidence type="ECO:0000259" key="13">
    <source>
        <dbReference type="PROSITE" id="PS50885"/>
    </source>
</evidence>
<dbReference type="PANTHER" id="PTHR45436">
    <property type="entry name" value="SENSOR HISTIDINE KINASE YKOH"/>
    <property type="match status" value="1"/>
</dbReference>
<dbReference type="InterPro" id="IPR013727">
    <property type="entry name" value="2CSK_N"/>
</dbReference>
<dbReference type="Pfam" id="PF02518">
    <property type="entry name" value="HATPase_c"/>
    <property type="match status" value="1"/>
</dbReference>
<dbReference type="InterPro" id="IPR003594">
    <property type="entry name" value="HATPase_dom"/>
</dbReference>
<dbReference type="EMBL" id="BSYI01000004">
    <property type="protein sequence ID" value="GMG81526.1"/>
    <property type="molecule type" value="Genomic_DNA"/>
</dbReference>
<dbReference type="GO" id="GO:0016301">
    <property type="term" value="F:kinase activity"/>
    <property type="evidence" value="ECO:0007669"/>
    <property type="project" value="UniProtKB-KW"/>
</dbReference>
<dbReference type="PANTHER" id="PTHR45436:SF1">
    <property type="entry name" value="SENSOR PROTEIN QSEC"/>
    <property type="match status" value="1"/>
</dbReference>
<dbReference type="SMART" id="SM00387">
    <property type="entry name" value="HATPase_c"/>
    <property type="match status" value="1"/>
</dbReference>
<evidence type="ECO:0000256" key="4">
    <source>
        <dbReference type="ARBA" id="ARBA00022553"/>
    </source>
</evidence>
<feature type="domain" description="HAMP" evidence="13">
    <location>
        <begin position="186"/>
        <end position="237"/>
    </location>
</feature>
<keyword evidence="10 11" id="KW-0472">Membrane</keyword>
<evidence type="ECO:0000256" key="10">
    <source>
        <dbReference type="ARBA" id="ARBA00023136"/>
    </source>
</evidence>
<dbReference type="EC" id="2.7.13.3" evidence="3"/>
<keyword evidence="9" id="KW-0902">Two-component regulatory system</keyword>
<dbReference type="CDD" id="cd00075">
    <property type="entry name" value="HATPase"/>
    <property type="match status" value="1"/>
</dbReference>
<evidence type="ECO:0000259" key="12">
    <source>
        <dbReference type="PROSITE" id="PS50109"/>
    </source>
</evidence>
<dbReference type="RefSeq" id="WP_285670184.1">
    <property type="nucleotide sequence ID" value="NZ_BSYI01000004.1"/>
</dbReference>
<dbReference type="SMART" id="SM00388">
    <property type="entry name" value="HisKA"/>
    <property type="match status" value="1"/>
</dbReference>